<dbReference type="Gene3D" id="3.40.50.300">
    <property type="entry name" value="P-loop containing nucleotide triphosphate hydrolases"/>
    <property type="match status" value="1"/>
</dbReference>
<dbReference type="KEGG" id="sku:Sulku_1794"/>
<dbReference type="PROSITE" id="PS50893">
    <property type="entry name" value="ABC_TRANSPORTER_2"/>
    <property type="match status" value="1"/>
</dbReference>
<dbReference type="InterPro" id="IPR027417">
    <property type="entry name" value="P-loop_NTPase"/>
</dbReference>
<dbReference type="SUPFAM" id="SSF52540">
    <property type="entry name" value="P-loop containing nucleoside triphosphate hydrolases"/>
    <property type="match status" value="1"/>
</dbReference>
<organism evidence="5 6">
    <name type="scientific">Sulfuricurvum kujiense (strain ATCC BAA-921 / DSM 16994 / JCM 11577 / YK-1)</name>
    <dbReference type="NCBI Taxonomy" id="709032"/>
    <lineage>
        <taxon>Bacteria</taxon>
        <taxon>Pseudomonadati</taxon>
        <taxon>Campylobacterota</taxon>
        <taxon>Epsilonproteobacteria</taxon>
        <taxon>Campylobacterales</taxon>
        <taxon>Sulfurimonadaceae</taxon>
        <taxon>Sulfuricurvum</taxon>
    </lineage>
</organism>
<feature type="domain" description="ABC transporter" evidence="4">
    <location>
        <begin position="9"/>
        <end position="253"/>
    </location>
</feature>
<dbReference type="Proteomes" id="UP000008721">
    <property type="component" value="Chromosome"/>
</dbReference>
<evidence type="ECO:0000256" key="3">
    <source>
        <dbReference type="ARBA" id="ARBA00022840"/>
    </source>
</evidence>
<dbReference type="InterPro" id="IPR050153">
    <property type="entry name" value="Metal_Ion_Import_ABC"/>
</dbReference>
<evidence type="ECO:0000313" key="6">
    <source>
        <dbReference type="Proteomes" id="UP000008721"/>
    </source>
</evidence>
<evidence type="ECO:0000259" key="4">
    <source>
        <dbReference type="PROSITE" id="PS50893"/>
    </source>
</evidence>
<keyword evidence="1" id="KW-0813">Transport</keyword>
<dbReference type="InterPro" id="IPR003593">
    <property type="entry name" value="AAA+_ATPase"/>
</dbReference>
<dbReference type="EMBL" id="CP002355">
    <property type="protein sequence ID" value="ADR34455.1"/>
    <property type="molecule type" value="Genomic_DNA"/>
</dbReference>
<dbReference type="eggNOG" id="COG1119">
    <property type="taxonomic scope" value="Bacteria"/>
</dbReference>
<dbReference type="GO" id="GO:0005524">
    <property type="term" value="F:ATP binding"/>
    <property type="evidence" value="ECO:0007669"/>
    <property type="project" value="UniProtKB-KW"/>
</dbReference>
<dbReference type="HOGENOM" id="CLU_000604_1_11_7"/>
<dbReference type="STRING" id="709032.Sulku_1794"/>
<gene>
    <name evidence="5" type="ordered locus">Sulku_1794</name>
</gene>
<dbReference type="SMART" id="SM00382">
    <property type="entry name" value="AAA"/>
    <property type="match status" value="1"/>
</dbReference>
<keyword evidence="3" id="KW-0067">ATP-binding</keyword>
<dbReference type="GO" id="GO:0016887">
    <property type="term" value="F:ATP hydrolysis activity"/>
    <property type="evidence" value="ECO:0007669"/>
    <property type="project" value="InterPro"/>
</dbReference>
<dbReference type="PANTHER" id="PTHR42734:SF20">
    <property type="entry name" value="ABC-TYPE IRON(III)-SIDEROPHORE TRANSPORT SYSTEM, ATPASE COMPONENT"/>
    <property type="match status" value="1"/>
</dbReference>
<accession>E4U1B8</accession>
<keyword evidence="6" id="KW-1185">Reference proteome</keyword>
<name>E4U1B8_SULKY</name>
<dbReference type="AlphaFoldDB" id="E4U1B8"/>
<evidence type="ECO:0000256" key="1">
    <source>
        <dbReference type="ARBA" id="ARBA00022448"/>
    </source>
</evidence>
<sequence>MQKPMNRIVFFENVELRYETSAVLKNISLQIEAGEHCVILGANGSGKSTLIKLINCELYPSYKDETFKREILGNERWVVSELRKHLGVVTNDLHTRFALDGGYLSGFETVLSGFNGTLGLFDHLEVTQEQIEAAEGALKRLGIEHLRDKRLCEMSTGELRKCIVARALVHPVKAILLDEPTVGLDIKAQLDFIEMMRSLARSGTTVILVTHHIEEVFEEIKTAVLIKEGTIYAAGEKEAVLSSANLSEIFNTPLDVQKLQGRYSIHPVR</sequence>
<protein>
    <submittedName>
        <fullName evidence="5">ABC transporter related protein</fullName>
    </submittedName>
</protein>
<dbReference type="InterPro" id="IPR003439">
    <property type="entry name" value="ABC_transporter-like_ATP-bd"/>
</dbReference>
<dbReference type="Pfam" id="PF00005">
    <property type="entry name" value="ABC_tran"/>
    <property type="match status" value="1"/>
</dbReference>
<keyword evidence="2" id="KW-0547">Nucleotide-binding</keyword>
<evidence type="ECO:0000256" key="2">
    <source>
        <dbReference type="ARBA" id="ARBA00022741"/>
    </source>
</evidence>
<proteinExistence type="predicted"/>
<dbReference type="PANTHER" id="PTHR42734">
    <property type="entry name" value="METAL TRANSPORT SYSTEM ATP-BINDING PROTEIN TM_0124-RELATED"/>
    <property type="match status" value="1"/>
</dbReference>
<reference evidence="5 6" key="1">
    <citation type="journal article" date="2012" name="Stand. Genomic Sci.">
        <title>Complete genome sequence of the sulfur compounds oxidizing chemolithoautotroph Sulfuricurvum kujiense type strain (YK-1(T)).</title>
        <authorList>
            <person name="Han C."/>
            <person name="Kotsyurbenko O."/>
            <person name="Chertkov O."/>
            <person name="Held B."/>
            <person name="Lapidus A."/>
            <person name="Nolan M."/>
            <person name="Lucas S."/>
            <person name="Hammon N."/>
            <person name="Deshpande S."/>
            <person name="Cheng J.F."/>
            <person name="Tapia R."/>
            <person name="Goodwin L.A."/>
            <person name="Pitluck S."/>
            <person name="Liolios K."/>
            <person name="Pagani I."/>
            <person name="Ivanova N."/>
            <person name="Mavromatis K."/>
            <person name="Mikhailova N."/>
            <person name="Pati A."/>
            <person name="Chen A."/>
            <person name="Palaniappan K."/>
            <person name="Land M."/>
            <person name="Hauser L."/>
            <person name="Chang Y.J."/>
            <person name="Jeffries C.D."/>
            <person name="Brambilla E.M."/>
            <person name="Rohde M."/>
            <person name="Spring S."/>
            <person name="Sikorski J."/>
            <person name="Goker M."/>
            <person name="Woyke T."/>
            <person name="Bristow J."/>
            <person name="Eisen J.A."/>
            <person name="Markowitz V."/>
            <person name="Hugenholtz P."/>
            <person name="Kyrpides N.C."/>
            <person name="Klenk H.P."/>
            <person name="Detter J.C."/>
        </authorList>
    </citation>
    <scope>NUCLEOTIDE SEQUENCE [LARGE SCALE GENOMIC DNA]</scope>
    <source>
        <strain evidence="6">ATCC BAA-921 / DSM 16994 / JCM 11577 / YK-1</strain>
    </source>
</reference>
<evidence type="ECO:0000313" key="5">
    <source>
        <dbReference type="EMBL" id="ADR34455.1"/>
    </source>
</evidence>